<dbReference type="Pfam" id="PF25917">
    <property type="entry name" value="BSH_RND"/>
    <property type="match status" value="1"/>
</dbReference>
<evidence type="ECO:0000259" key="9">
    <source>
        <dbReference type="Pfam" id="PF25963"/>
    </source>
</evidence>
<dbReference type="OrthoDB" id="8958519at2"/>
<comment type="caution">
    <text evidence="10">The sequence shown here is derived from an EMBL/GenBank/DDBJ whole genome shotgun (WGS) entry which is preliminary data.</text>
</comment>
<evidence type="ECO:0000256" key="5">
    <source>
        <dbReference type="ARBA" id="ARBA00023136"/>
    </source>
</evidence>
<protein>
    <submittedName>
        <fullName evidence="10">HlyD family secretion protein</fullName>
    </submittedName>
</protein>
<dbReference type="Gene3D" id="1.10.287.470">
    <property type="entry name" value="Helix hairpin bin"/>
    <property type="match status" value="2"/>
</dbReference>
<reference evidence="10 11" key="1">
    <citation type="submission" date="2018-09" db="EMBL/GenBank/DDBJ databases">
        <authorList>
            <person name="Wang F."/>
        </authorList>
    </citation>
    <scope>NUCLEOTIDE SEQUENCE [LARGE SCALE GENOMIC DNA]</scope>
    <source>
        <strain evidence="10 11">PLHSC7-2</strain>
    </source>
</reference>
<evidence type="ECO:0000259" key="7">
    <source>
        <dbReference type="Pfam" id="PF25876"/>
    </source>
</evidence>
<dbReference type="InterPro" id="IPR058624">
    <property type="entry name" value="MdtA-like_HH"/>
</dbReference>
<dbReference type="Gene3D" id="2.40.30.170">
    <property type="match status" value="1"/>
</dbReference>
<sequence>MDKFVRVTFCLALIVFVWYVVADRVTPFTTNARVKAVVTPIVPQVSGMVTEVQAVNAKGVVAGAKLAQIDPRPYELILAKRKAQSAKRKAELEAATQEVGAGSSEVEQAQAELIRSQASLDNIKVQTARWLALEQKRLIPKAKADEARAALRDAQSGVEVAQAEFDSAKQRLGNEGQDNPKIKSALANLAEAELNLTFTQLLAPADGGVVNLLIAPGAQAQPGKTLMTFIDGRDIRVEAYMTENNLGRINVGDKVDLVLDTHPGRVFVGEVESVVSAAFHDSNGADGLPNPQPATTWLRDPQRFPVCIVLPDFRSADASDDVKLFVNGQADVIIYTGDSNVLNILGAAYIRALAYFSYLY</sequence>
<keyword evidence="11" id="KW-1185">Reference proteome</keyword>
<evidence type="ECO:0000256" key="3">
    <source>
        <dbReference type="ARBA" id="ARBA00022692"/>
    </source>
</evidence>
<dbReference type="Pfam" id="PF25963">
    <property type="entry name" value="Beta-barrel_AAEA"/>
    <property type="match status" value="1"/>
</dbReference>
<feature type="coiled-coil region" evidence="6">
    <location>
        <begin position="92"/>
        <end position="171"/>
    </location>
</feature>
<evidence type="ECO:0000259" key="8">
    <source>
        <dbReference type="Pfam" id="PF25917"/>
    </source>
</evidence>
<dbReference type="InterPro" id="IPR058625">
    <property type="entry name" value="MdtA-like_BSH"/>
</dbReference>
<evidence type="ECO:0000256" key="4">
    <source>
        <dbReference type="ARBA" id="ARBA00022989"/>
    </source>
</evidence>
<dbReference type="Pfam" id="PF25876">
    <property type="entry name" value="HH_MFP_RND"/>
    <property type="match status" value="1"/>
</dbReference>
<comment type="similarity">
    <text evidence="2">Belongs to the membrane fusion protein (MFP) (TC 8.A.1) family.</text>
</comment>
<dbReference type="PANTHER" id="PTHR30386:SF26">
    <property type="entry name" value="TRANSPORT PROTEIN COMB"/>
    <property type="match status" value="1"/>
</dbReference>
<evidence type="ECO:0000256" key="2">
    <source>
        <dbReference type="ARBA" id="ARBA00009477"/>
    </source>
</evidence>
<dbReference type="Proteomes" id="UP000283255">
    <property type="component" value="Unassembled WGS sequence"/>
</dbReference>
<dbReference type="RefSeq" id="WP_119909012.1">
    <property type="nucleotide sequence ID" value="NZ_QZCH01000001.1"/>
</dbReference>
<comment type="subcellular location">
    <subcellularLocation>
        <location evidence="1">Membrane</location>
        <topology evidence="1">Single-pass membrane protein</topology>
    </subcellularLocation>
</comment>
<accession>A0A418YKI0</accession>
<keyword evidence="5" id="KW-0472">Membrane</keyword>
<feature type="domain" description="p-hydroxybenzoic acid efflux pump subunit AaeA-like beta-barrel" evidence="9">
    <location>
        <begin position="236"/>
        <end position="312"/>
    </location>
</feature>
<reference evidence="10 11" key="2">
    <citation type="submission" date="2019-01" db="EMBL/GenBank/DDBJ databases">
        <title>Motilimonas pumilus sp. nov., isolated from the gut of sea cucumber (Apostichopus japonicus).</title>
        <authorList>
            <person name="Wang F.-Q."/>
            <person name="Ren L.-H."/>
            <person name="Lin Y.-W."/>
            <person name="Sun G.-H."/>
            <person name="Du Z.-J."/>
            <person name="Zhao J.-X."/>
            <person name="Liu X.-J."/>
            <person name="Liu L.-J."/>
        </authorList>
    </citation>
    <scope>NUCLEOTIDE SEQUENCE [LARGE SCALE GENOMIC DNA]</scope>
    <source>
        <strain evidence="10 11">PLHSC7-2</strain>
    </source>
</reference>
<dbReference type="InterPro" id="IPR050739">
    <property type="entry name" value="MFP"/>
</dbReference>
<dbReference type="EMBL" id="QZCH01000001">
    <property type="protein sequence ID" value="RJG51488.1"/>
    <property type="molecule type" value="Genomic_DNA"/>
</dbReference>
<name>A0A418YKI0_9GAMM</name>
<evidence type="ECO:0000313" key="11">
    <source>
        <dbReference type="Proteomes" id="UP000283255"/>
    </source>
</evidence>
<proteinExistence type="inferred from homology"/>
<keyword evidence="6" id="KW-0175">Coiled coil</keyword>
<dbReference type="SUPFAM" id="SSF111369">
    <property type="entry name" value="HlyD-like secretion proteins"/>
    <property type="match status" value="2"/>
</dbReference>
<feature type="domain" description="Multidrug resistance protein MdtA-like alpha-helical hairpin" evidence="7">
    <location>
        <begin position="106"/>
        <end position="172"/>
    </location>
</feature>
<dbReference type="Gene3D" id="2.40.50.100">
    <property type="match status" value="1"/>
</dbReference>
<dbReference type="GO" id="GO:0016020">
    <property type="term" value="C:membrane"/>
    <property type="evidence" value="ECO:0007669"/>
    <property type="project" value="UniProtKB-SubCell"/>
</dbReference>
<evidence type="ECO:0000256" key="6">
    <source>
        <dbReference type="SAM" id="Coils"/>
    </source>
</evidence>
<dbReference type="AlphaFoldDB" id="A0A418YKI0"/>
<organism evidence="10 11">
    <name type="scientific">Motilimonas pumila</name>
    <dbReference type="NCBI Taxonomy" id="2303987"/>
    <lineage>
        <taxon>Bacteria</taxon>
        <taxon>Pseudomonadati</taxon>
        <taxon>Pseudomonadota</taxon>
        <taxon>Gammaproteobacteria</taxon>
        <taxon>Alteromonadales</taxon>
        <taxon>Alteromonadales genera incertae sedis</taxon>
        <taxon>Motilimonas</taxon>
    </lineage>
</organism>
<dbReference type="PANTHER" id="PTHR30386">
    <property type="entry name" value="MEMBRANE FUSION SUBUNIT OF EMRAB-TOLC MULTIDRUG EFFLUX PUMP"/>
    <property type="match status" value="1"/>
</dbReference>
<feature type="domain" description="Multidrug resistance protein MdtA-like barrel-sandwich hybrid" evidence="8">
    <location>
        <begin position="41"/>
        <end position="227"/>
    </location>
</feature>
<keyword evidence="4" id="KW-1133">Transmembrane helix</keyword>
<keyword evidence="3" id="KW-0812">Transmembrane</keyword>
<evidence type="ECO:0000256" key="1">
    <source>
        <dbReference type="ARBA" id="ARBA00004167"/>
    </source>
</evidence>
<gene>
    <name evidence="10" type="ORF">D1Z90_01785</name>
</gene>
<evidence type="ECO:0000313" key="10">
    <source>
        <dbReference type="EMBL" id="RJG51488.1"/>
    </source>
</evidence>
<dbReference type="InterPro" id="IPR058634">
    <property type="entry name" value="AaeA-lik-b-barrel"/>
</dbReference>